<evidence type="ECO:0000313" key="10">
    <source>
        <dbReference type="Proteomes" id="UP000018733"/>
    </source>
</evidence>
<name>V8QUU5_9BURK</name>
<dbReference type="eggNOG" id="COG1960">
    <property type="taxonomic scope" value="Bacteria"/>
</dbReference>
<dbReference type="InterPro" id="IPR037069">
    <property type="entry name" value="AcylCoA_DH/ox_N_sf"/>
</dbReference>
<dbReference type="STRING" id="1424334.W822_11585"/>
<keyword evidence="5" id="KW-0560">Oxidoreductase</keyword>
<evidence type="ECO:0000313" key="9">
    <source>
        <dbReference type="EMBL" id="ETF03422.1"/>
    </source>
</evidence>
<feature type="domain" description="Acyl-CoA oxidase/dehydrogenase middle" evidence="7">
    <location>
        <begin position="521"/>
        <end position="615"/>
    </location>
</feature>
<dbReference type="Gene3D" id="1.20.140.10">
    <property type="entry name" value="Butyryl-CoA Dehydrogenase, subunit A, domain 3"/>
    <property type="match status" value="2"/>
</dbReference>
<dbReference type="SUPFAM" id="SSF47203">
    <property type="entry name" value="Acyl-CoA dehydrogenase C-terminal domain-like"/>
    <property type="match status" value="2"/>
</dbReference>
<dbReference type="InterPro" id="IPR009075">
    <property type="entry name" value="AcylCo_DH/oxidase_C"/>
</dbReference>
<dbReference type="GO" id="GO:0050660">
    <property type="term" value="F:flavin adenine dinucleotide binding"/>
    <property type="evidence" value="ECO:0007669"/>
    <property type="project" value="InterPro"/>
</dbReference>
<dbReference type="OrthoDB" id="9770681at2"/>
<feature type="domain" description="Acyl-CoA dehydrogenase/oxidase C-terminal" evidence="6">
    <location>
        <begin position="627"/>
        <end position="778"/>
    </location>
</feature>
<organism evidence="9 10">
    <name type="scientific">Advenella kashmirensis W13003</name>
    <dbReference type="NCBI Taxonomy" id="1424334"/>
    <lineage>
        <taxon>Bacteria</taxon>
        <taxon>Pseudomonadati</taxon>
        <taxon>Pseudomonadota</taxon>
        <taxon>Betaproteobacteria</taxon>
        <taxon>Burkholderiales</taxon>
        <taxon>Alcaligenaceae</taxon>
    </lineage>
</organism>
<feature type="domain" description="Acyl-CoA dehydrogenase/oxidase N-terminal" evidence="8">
    <location>
        <begin position="414"/>
        <end position="517"/>
    </location>
</feature>
<keyword evidence="4" id="KW-0274">FAD</keyword>
<sequence length="782" mass="86259">MALDLGGLLAEHNREFAESARGLLKSESPVSRLRYLRNRSPGFERPVWARLASAGWTSIIVPEARAGLGLGLDACAAIATVIGEKLLPEPYVAAAVMPMVVLLDIEPSEIIDRLVTDIVQGTCICGVAWQEQAGALDIGSAGTRLIRDGLQFRLSGEKKWVSPGSGADGWIVHATLDGDDALVWISSADQGVTVQNMRRIDGTYMAHLTFDAVVQQERILVRGNRARTSINNALDAGRFAVSHELMGVAFTVFDMTLTYLKTRTQFGKPIGANQALQHRMVDAYMHILLLSSSLKENWAAYCKGDMTLAVLGSLTKARANQVAVSVSKLAVQLHGAIGYTDELDVGLYLKRALNLSAWLGNEHRHRLRYIDARIDAPVDAQIRETGIHPLPDDTVSVLQSDDLNDMSDADFALLVRRFLVKHYPSSLRHVARRLYWSEVKDWYLLLSAKGWLAPAWPRAFGGMGLTPEKQLVFFEEMENYGVARLPDQGIINLGPVLIRYGTQQQQQAYLPKILSGEHIWCQGYSEPNAGSDLASLATEAVPDGDDFIVNGQKIWTTLAHNATHIFALVRTDKNVKKQAGISFLLIDLATQGITVAPITNLLGDQEFCEVFFQNVRVPQANLVGQLNEGWTIAKALLGFERIFAGSPQQSQHAFSLLTTLAHKENLFESEYFLQRYAQLRMDIADLESLFSMFAGYVKNGANLPPSISLLKIWATETYMKIGLELAQSADEHGGEFDDTHYDDGTTMNSLAPFTHSMVTTIYGGTNEIQRNIVARHVLDLPV</sequence>
<dbReference type="InterPro" id="IPR006091">
    <property type="entry name" value="Acyl-CoA_Oxase/DH_mid-dom"/>
</dbReference>
<dbReference type="GO" id="GO:0016627">
    <property type="term" value="F:oxidoreductase activity, acting on the CH-CH group of donors"/>
    <property type="evidence" value="ECO:0007669"/>
    <property type="project" value="InterPro"/>
</dbReference>
<gene>
    <name evidence="9" type="ORF">W822_11585</name>
</gene>
<dbReference type="InterPro" id="IPR052161">
    <property type="entry name" value="Mycobact_Acyl-CoA_DH"/>
</dbReference>
<comment type="similarity">
    <text evidence="2">Belongs to the acyl-CoA dehydrogenase family.</text>
</comment>
<evidence type="ECO:0000256" key="1">
    <source>
        <dbReference type="ARBA" id="ARBA00001974"/>
    </source>
</evidence>
<accession>V8QUU5</accession>
<dbReference type="CDD" id="cd00567">
    <property type="entry name" value="ACAD"/>
    <property type="match status" value="1"/>
</dbReference>
<dbReference type="InterPro" id="IPR013786">
    <property type="entry name" value="AcylCoA_DH/ox_N"/>
</dbReference>
<evidence type="ECO:0000259" key="7">
    <source>
        <dbReference type="Pfam" id="PF02770"/>
    </source>
</evidence>
<dbReference type="Gene3D" id="2.40.110.10">
    <property type="entry name" value="Butyryl-CoA Dehydrogenase, subunit A, domain 2"/>
    <property type="match status" value="2"/>
</dbReference>
<protein>
    <submittedName>
        <fullName evidence="9">Acyl-CoA dehydrogenase</fullName>
    </submittedName>
</protein>
<dbReference type="Pfam" id="PF02771">
    <property type="entry name" value="Acyl-CoA_dh_N"/>
    <property type="match status" value="1"/>
</dbReference>
<evidence type="ECO:0000256" key="3">
    <source>
        <dbReference type="ARBA" id="ARBA00022630"/>
    </source>
</evidence>
<feature type="domain" description="Acyl-CoA dehydrogenase/oxidase C-terminal" evidence="6">
    <location>
        <begin position="230"/>
        <end position="367"/>
    </location>
</feature>
<keyword evidence="3" id="KW-0285">Flavoprotein</keyword>
<evidence type="ECO:0000259" key="6">
    <source>
        <dbReference type="Pfam" id="PF00441"/>
    </source>
</evidence>
<dbReference type="EMBL" id="AYXT01000009">
    <property type="protein sequence ID" value="ETF03422.1"/>
    <property type="molecule type" value="Genomic_DNA"/>
</dbReference>
<comment type="cofactor">
    <cofactor evidence="1">
        <name>FAD</name>
        <dbReference type="ChEBI" id="CHEBI:57692"/>
    </cofactor>
</comment>
<comment type="caution">
    <text evidence="9">The sequence shown here is derived from an EMBL/GenBank/DDBJ whole genome shotgun (WGS) entry which is preliminary data.</text>
</comment>
<evidence type="ECO:0000256" key="4">
    <source>
        <dbReference type="ARBA" id="ARBA00022827"/>
    </source>
</evidence>
<dbReference type="GO" id="GO:0005886">
    <property type="term" value="C:plasma membrane"/>
    <property type="evidence" value="ECO:0007669"/>
    <property type="project" value="TreeGrafter"/>
</dbReference>
<dbReference type="InterPro" id="IPR036250">
    <property type="entry name" value="AcylCo_DH-like_C"/>
</dbReference>
<evidence type="ECO:0000256" key="2">
    <source>
        <dbReference type="ARBA" id="ARBA00009347"/>
    </source>
</evidence>
<reference evidence="9 10" key="1">
    <citation type="journal article" date="2014" name="Genome Announc.">
        <title>Draft Genome Sequence of Advenella kashmirensis Strain W13003, a Polycyclic Aromatic Hydrocarbon-Degrading Bacterium.</title>
        <authorList>
            <person name="Wang X."/>
            <person name="Jin D."/>
            <person name="Zhou L."/>
            <person name="Wu L."/>
            <person name="An W."/>
            <person name="Zhao L."/>
        </authorList>
    </citation>
    <scope>NUCLEOTIDE SEQUENCE [LARGE SCALE GENOMIC DNA]</scope>
    <source>
        <strain evidence="9 10">W13003</strain>
    </source>
</reference>
<dbReference type="PATRIC" id="fig|1424334.3.peg.2333"/>
<dbReference type="InterPro" id="IPR009100">
    <property type="entry name" value="AcylCoA_DH/oxidase_NM_dom_sf"/>
</dbReference>
<proteinExistence type="inferred from homology"/>
<dbReference type="AlphaFoldDB" id="V8QUU5"/>
<dbReference type="Pfam" id="PF02770">
    <property type="entry name" value="Acyl-CoA_dh_M"/>
    <property type="match status" value="1"/>
</dbReference>
<dbReference type="Proteomes" id="UP000018733">
    <property type="component" value="Unassembled WGS sequence"/>
</dbReference>
<dbReference type="PANTHER" id="PTHR43292">
    <property type="entry name" value="ACYL-COA DEHYDROGENASE"/>
    <property type="match status" value="1"/>
</dbReference>
<evidence type="ECO:0000259" key="8">
    <source>
        <dbReference type="Pfam" id="PF02771"/>
    </source>
</evidence>
<keyword evidence="10" id="KW-1185">Reference proteome</keyword>
<evidence type="ECO:0000256" key="5">
    <source>
        <dbReference type="ARBA" id="ARBA00023002"/>
    </source>
</evidence>
<dbReference type="HOGENOM" id="CLU_018204_9_3_4"/>
<dbReference type="Gene3D" id="1.10.540.10">
    <property type="entry name" value="Acyl-CoA dehydrogenase/oxidase, N-terminal domain"/>
    <property type="match status" value="2"/>
</dbReference>
<dbReference type="PANTHER" id="PTHR43292:SF3">
    <property type="entry name" value="ACYL-COA DEHYDROGENASE FADE29"/>
    <property type="match status" value="1"/>
</dbReference>
<dbReference type="Pfam" id="PF00441">
    <property type="entry name" value="Acyl-CoA_dh_1"/>
    <property type="match status" value="2"/>
</dbReference>
<dbReference type="InterPro" id="IPR046373">
    <property type="entry name" value="Acyl-CoA_Oxase/DH_mid-dom_sf"/>
</dbReference>
<dbReference type="RefSeq" id="WP_024005283.1">
    <property type="nucleotide sequence ID" value="NZ_KI650979.1"/>
</dbReference>
<dbReference type="SUPFAM" id="SSF56645">
    <property type="entry name" value="Acyl-CoA dehydrogenase NM domain-like"/>
    <property type="match status" value="2"/>
</dbReference>
<dbReference type="FunFam" id="2.40.110.10:FF:000011">
    <property type="entry name" value="Acyl-CoA dehydrogenase FadE34"/>
    <property type="match status" value="1"/>
</dbReference>